<dbReference type="AlphaFoldDB" id="A0A1F8EZ97"/>
<keyword evidence="6" id="KW-0051">Antiviral defense</keyword>
<organism evidence="8 9">
    <name type="scientific">Candidatus Yanofskybacteria bacterium RIFCSPHIGHO2_02_FULL_38_22b</name>
    <dbReference type="NCBI Taxonomy" id="1802673"/>
    <lineage>
        <taxon>Bacteria</taxon>
        <taxon>Candidatus Yanofskyibacteriota</taxon>
    </lineage>
</organism>
<dbReference type="InterPro" id="IPR021127">
    <property type="entry name" value="CRISPR_associated_Cas2"/>
</dbReference>
<protein>
    <submittedName>
        <fullName evidence="8">CRISPR-associated endonuclease Cas2</fullName>
    </submittedName>
</protein>
<dbReference type="SUPFAM" id="SSF143430">
    <property type="entry name" value="TTP0101/SSO1404-like"/>
    <property type="match status" value="1"/>
</dbReference>
<proteinExistence type="predicted"/>
<gene>
    <name evidence="8" type="ORF">A3B86_03635</name>
</gene>
<feature type="domain" description="Transcriptional repressor PaaX-like central Cas2-like" evidence="7">
    <location>
        <begin position="93"/>
        <end position="169"/>
    </location>
</feature>
<dbReference type="GO" id="GO:0004521">
    <property type="term" value="F:RNA endonuclease activity"/>
    <property type="evidence" value="ECO:0007669"/>
    <property type="project" value="InterPro"/>
</dbReference>
<reference evidence="8 9" key="1">
    <citation type="journal article" date="2016" name="Nat. Commun.">
        <title>Thousands of microbial genomes shed light on interconnected biogeochemical processes in an aquifer system.</title>
        <authorList>
            <person name="Anantharaman K."/>
            <person name="Brown C.T."/>
            <person name="Hug L.A."/>
            <person name="Sharon I."/>
            <person name="Castelle C.J."/>
            <person name="Probst A.J."/>
            <person name="Thomas B.C."/>
            <person name="Singh A."/>
            <person name="Wilkins M.J."/>
            <person name="Karaoz U."/>
            <person name="Brodie E.L."/>
            <person name="Williams K.H."/>
            <person name="Hubbard S.S."/>
            <person name="Banfield J.F."/>
        </authorList>
    </citation>
    <scope>NUCLEOTIDE SEQUENCE [LARGE SCALE GENOMIC DNA]</scope>
</reference>
<evidence type="ECO:0000313" key="9">
    <source>
        <dbReference type="Proteomes" id="UP000176834"/>
    </source>
</evidence>
<keyword evidence="1" id="KW-0540">Nuclease</keyword>
<accession>A0A1F8EZ97</accession>
<keyword evidence="4" id="KW-0378">Hydrolase</keyword>
<dbReference type="Gene3D" id="3.30.70.2650">
    <property type="match status" value="1"/>
</dbReference>
<keyword evidence="2" id="KW-0479">Metal-binding</keyword>
<keyword evidence="5" id="KW-0460">Magnesium</keyword>
<keyword evidence="3 8" id="KW-0255">Endonuclease</keyword>
<evidence type="ECO:0000256" key="3">
    <source>
        <dbReference type="ARBA" id="ARBA00022759"/>
    </source>
</evidence>
<sequence>MRGDFIVKFLTEIKNVVVDIGVGWSRIPYKGVRFSEFNSCGYSVKKKYYGYKNLQKRGVIKYVNDDQFVFTNKGQEWLKKSFIKYFKNRVGGKWDKKWRLVLFDIPEKMHKERVKFRQKIKSLGFVMVQKSVFIFPYPCEEEISDVANKLKVGDYVDLIIADSAGFKEKEFLKVFDL</sequence>
<evidence type="ECO:0000256" key="5">
    <source>
        <dbReference type="ARBA" id="ARBA00022842"/>
    </source>
</evidence>
<dbReference type="GO" id="GO:0043571">
    <property type="term" value="P:maintenance of CRISPR repeat elements"/>
    <property type="evidence" value="ECO:0007669"/>
    <property type="project" value="InterPro"/>
</dbReference>
<dbReference type="InterPro" id="IPR048846">
    <property type="entry name" value="PaaX-like_central"/>
</dbReference>
<evidence type="ECO:0000256" key="4">
    <source>
        <dbReference type="ARBA" id="ARBA00022801"/>
    </source>
</evidence>
<evidence type="ECO:0000256" key="2">
    <source>
        <dbReference type="ARBA" id="ARBA00022723"/>
    </source>
</evidence>
<evidence type="ECO:0000256" key="6">
    <source>
        <dbReference type="ARBA" id="ARBA00023118"/>
    </source>
</evidence>
<dbReference type="EMBL" id="MGJN01000020">
    <property type="protein sequence ID" value="OGN06185.1"/>
    <property type="molecule type" value="Genomic_DNA"/>
</dbReference>
<dbReference type="Pfam" id="PF20803">
    <property type="entry name" value="PaaX_M"/>
    <property type="match status" value="1"/>
</dbReference>
<evidence type="ECO:0000259" key="7">
    <source>
        <dbReference type="Pfam" id="PF20803"/>
    </source>
</evidence>
<comment type="caution">
    <text evidence="8">The sequence shown here is derived from an EMBL/GenBank/DDBJ whole genome shotgun (WGS) entry which is preliminary data.</text>
</comment>
<name>A0A1F8EZ97_9BACT</name>
<evidence type="ECO:0000313" key="8">
    <source>
        <dbReference type="EMBL" id="OGN06185.1"/>
    </source>
</evidence>
<evidence type="ECO:0000256" key="1">
    <source>
        <dbReference type="ARBA" id="ARBA00022722"/>
    </source>
</evidence>
<dbReference type="NCBIfam" id="TIGR01573">
    <property type="entry name" value="cas2"/>
    <property type="match status" value="1"/>
</dbReference>
<dbReference type="Proteomes" id="UP000176834">
    <property type="component" value="Unassembled WGS sequence"/>
</dbReference>